<feature type="region of interest" description="Disordered" evidence="1">
    <location>
        <begin position="1"/>
        <end position="62"/>
    </location>
</feature>
<feature type="non-terminal residue" evidence="2">
    <location>
        <position position="1"/>
    </location>
</feature>
<evidence type="ECO:0000313" key="2">
    <source>
        <dbReference type="EMBL" id="CAF4756309.1"/>
    </source>
</evidence>
<keyword evidence="3" id="KW-1185">Reference proteome</keyword>
<gene>
    <name evidence="2" type="ORF">OVN521_LOCUS50323</name>
</gene>
<sequence>LIANDEKQTIEKISNDTNQTSATHARNGKSVPPRFNSKTSSSTTRQHNTKTDHQSASMNYYY</sequence>
<feature type="compositionally biased region" description="Basic and acidic residues" evidence="1">
    <location>
        <begin position="1"/>
        <end position="14"/>
    </location>
</feature>
<dbReference type="AlphaFoldDB" id="A0A821LV04"/>
<accession>A0A821LV04</accession>
<feature type="non-terminal residue" evidence="2">
    <location>
        <position position="62"/>
    </location>
</feature>
<evidence type="ECO:0000256" key="1">
    <source>
        <dbReference type="SAM" id="MobiDB-lite"/>
    </source>
</evidence>
<feature type="compositionally biased region" description="Polar residues" evidence="1">
    <location>
        <begin position="15"/>
        <end position="24"/>
    </location>
</feature>
<evidence type="ECO:0000313" key="3">
    <source>
        <dbReference type="Proteomes" id="UP000663866"/>
    </source>
</evidence>
<proteinExistence type="predicted"/>
<dbReference type="Proteomes" id="UP000663866">
    <property type="component" value="Unassembled WGS sequence"/>
</dbReference>
<protein>
    <submittedName>
        <fullName evidence="2">Uncharacterized protein</fullName>
    </submittedName>
</protein>
<organism evidence="2 3">
    <name type="scientific">Rotaria magnacalcarata</name>
    <dbReference type="NCBI Taxonomy" id="392030"/>
    <lineage>
        <taxon>Eukaryota</taxon>
        <taxon>Metazoa</taxon>
        <taxon>Spiralia</taxon>
        <taxon>Gnathifera</taxon>
        <taxon>Rotifera</taxon>
        <taxon>Eurotatoria</taxon>
        <taxon>Bdelloidea</taxon>
        <taxon>Philodinida</taxon>
        <taxon>Philodinidae</taxon>
        <taxon>Rotaria</taxon>
    </lineage>
</organism>
<name>A0A821LV04_9BILA</name>
<reference evidence="2" key="1">
    <citation type="submission" date="2021-02" db="EMBL/GenBank/DDBJ databases">
        <authorList>
            <person name="Nowell W R."/>
        </authorList>
    </citation>
    <scope>NUCLEOTIDE SEQUENCE</scope>
</reference>
<comment type="caution">
    <text evidence="2">The sequence shown here is derived from an EMBL/GenBank/DDBJ whole genome shotgun (WGS) entry which is preliminary data.</text>
</comment>
<dbReference type="EMBL" id="CAJOBG010115294">
    <property type="protein sequence ID" value="CAF4756309.1"/>
    <property type="molecule type" value="Genomic_DNA"/>
</dbReference>
<feature type="compositionally biased region" description="Polar residues" evidence="1">
    <location>
        <begin position="36"/>
        <end position="46"/>
    </location>
</feature>